<dbReference type="InterPro" id="IPR005467">
    <property type="entry name" value="His_kinase_dom"/>
</dbReference>
<dbReference type="InterPro" id="IPR018062">
    <property type="entry name" value="HTH_AraC-typ_CS"/>
</dbReference>
<protein>
    <recommendedName>
        <fullName evidence="2">histidine kinase</fullName>
        <ecNumber evidence="2">2.7.13.3</ecNumber>
    </recommendedName>
</protein>
<dbReference type="InterPro" id="IPR036890">
    <property type="entry name" value="HATPase_C_sf"/>
</dbReference>
<comment type="catalytic activity">
    <reaction evidence="1">
        <text>ATP + protein L-histidine = ADP + protein N-phospho-L-histidine.</text>
        <dbReference type="EC" id="2.7.13.3"/>
    </reaction>
</comment>
<feature type="domain" description="Response regulatory" evidence="16">
    <location>
        <begin position="1147"/>
        <end position="1262"/>
    </location>
</feature>
<dbReference type="SUPFAM" id="SSF50998">
    <property type="entry name" value="Quinoprotein alcohol dehydrogenase-like"/>
    <property type="match status" value="1"/>
</dbReference>
<dbReference type="InterPro" id="IPR013783">
    <property type="entry name" value="Ig-like_fold"/>
</dbReference>
<evidence type="ECO:0000256" key="5">
    <source>
        <dbReference type="ARBA" id="ARBA00022741"/>
    </source>
</evidence>
<keyword evidence="13" id="KW-1133">Transmembrane helix</keyword>
<dbReference type="Pfam" id="PF00072">
    <property type="entry name" value="Response_reg"/>
    <property type="match status" value="1"/>
</dbReference>
<keyword evidence="5" id="KW-0547">Nucleotide-binding</keyword>
<dbReference type="CDD" id="cd00082">
    <property type="entry name" value="HisKA"/>
    <property type="match status" value="1"/>
</dbReference>
<dbReference type="SMART" id="SM00387">
    <property type="entry name" value="HATPase_c"/>
    <property type="match status" value="1"/>
</dbReference>
<evidence type="ECO:0000259" key="14">
    <source>
        <dbReference type="PROSITE" id="PS01124"/>
    </source>
</evidence>
<evidence type="ECO:0000256" key="1">
    <source>
        <dbReference type="ARBA" id="ARBA00000085"/>
    </source>
</evidence>
<dbReference type="FunFam" id="1.10.287.130:FF:000045">
    <property type="entry name" value="Two-component system sensor histidine kinase/response regulator"/>
    <property type="match status" value="1"/>
</dbReference>
<evidence type="ECO:0000256" key="12">
    <source>
        <dbReference type="PROSITE-ProRule" id="PRU00169"/>
    </source>
</evidence>
<dbReference type="EMBL" id="AP018042">
    <property type="protein sequence ID" value="BAX78948.1"/>
    <property type="molecule type" value="Genomic_DNA"/>
</dbReference>
<dbReference type="InterPro" id="IPR036097">
    <property type="entry name" value="HisK_dim/P_sf"/>
</dbReference>
<evidence type="ECO:0000313" key="17">
    <source>
        <dbReference type="EMBL" id="BAX78948.1"/>
    </source>
</evidence>
<dbReference type="PROSITE" id="PS50110">
    <property type="entry name" value="RESPONSE_REGULATORY"/>
    <property type="match status" value="1"/>
</dbReference>
<keyword evidence="3 12" id="KW-0597">Phosphoprotein</keyword>
<evidence type="ECO:0000256" key="3">
    <source>
        <dbReference type="ARBA" id="ARBA00022553"/>
    </source>
</evidence>
<dbReference type="SUPFAM" id="SSF52172">
    <property type="entry name" value="CheY-like"/>
    <property type="match status" value="1"/>
</dbReference>
<dbReference type="InterPro" id="IPR011006">
    <property type="entry name" value="CheY-like_superfamily"/>
</dbReference>
<dbReference type="Gene3D" id="3.40.50.2300">
    <property type="match status" value="1"/>
</dbReference>
<dbReference type="SUPFAM" id="SSF47384">
    <property type="entry name" value="Homodimeric domain of signal transducing histidine kinase"/>
    <property type="match status" value="1"/>
</dbReference>
<dbReference type="InterPro" id="IPR015943">
    <property type="entry name" value="WD40/YVTN_repeat-like_dom_sf"/>
</dbReference>
<dbReference type="GO" id="GO:0005524">
    <property type="term" value="F:ATP binding"/>
    <property type="evidence" value="ECO:0007669"/>
    <property type="project" value="UniProtKB-KW"/>
</dbReference>
<evidence type="ECO:0000256" key="2">
    <source>
        <dbReference type="ARBA" id="ARBA00012438"/>
    </source>
</evidence>
<dbReference type="InterPro" id="IPR011047">
    <property type="entry name" value="Quinoprotein_ADH-like_sf"/>
</dbReference>
<dbReference type="Pfam" id="PF00512">
    <property type="entry name" value="HisKA"/>
    <property type="match status" value="1"/>
</dbReference>
<organism evidence="17 18">
    <name type="scientific">Labilibaculum antarcticum</name>
    <dbReference type="NCBI Taxonomy" id="1717717"/>
    <lineage>
        <taxon>Bacteria</taxon>
        <taxon>Pseudomonadati</taxon>
        <taxon>Bacteroidota</taxon>
        <taxon>Bacteroidia</taxon>
        <taxon>Marinilabiliales</taxon>
        <taxon>Marinifilaceae</taxon>
        <taxon>Labilibaculum</taxon>
    </lineage>
</organism>
<dbReference type="InterPro" id="IPR009057">
    <property type="entry name" value="Homeodomain-like_sf"/>
</dbReference>
<dbReference type="GO" id="GO:0000155">
    <property type="term" value="F:phosphorelay sensor kinase activity"/>
    <property type="evidence" value="ECO:0007669"/>
    <property type="project" value="InterPro"/>
</dbReference>
<dbReference type="Gene3D" id="3.30.565.10">
    <property type="entry name" value="Histidine kinase-like ATPase, C-terminal domain"/>
    <property type="match status" value="1"/>
</dbReference>
<reference evidence="17 18" key="1">
    <citation type="journal article" date="2018" name="Mar. Genomics">
        <title>Complete genome sequence of Marinifilaceae bacterium strain SPP2, isolated from the Antarctic marine sediment.</title>
        <authorList>
            <person name="Watanabe M."/>
            <person name="Kojima H."/>
            <person name="Fukui M."/>
        </authorList>
    </citation>
    <scope>NUCLEOTIDE SEQUENCE [LARGE SCALE GENOMIC DNA]</scope>
    <source>
        <strain evidence="17 18">SPP2</strain>
    </source>
</reference>
<dbReference type="Pfam" id="PF07495">
    <property type="entry name" value="Y_Y_Y"/>
    <property type="match status" value="1"/>
</dbReference>
<dbReference type="Gene3D" id="2.130.10.10">
    <property type="entry name" value="YVTN repeat-like/Quinoprotein amine dehydrogenase"/>
    <property type="match status" value="3"/>
</dbReference>
<dbReference type="InterPro" id="IPR011123">
    <property type="entry name" value="Y_Y_Y"/>
</dbReference>
<dbReference type="PANTHER" id="PTHR43547:SF2">
    <property type="entry name" value="HYBRID SIGNAL TRANSDUCTION HISTIDINE KINASE C"/>
    <property type="match status" value="1"/>
</dbReference>
<dbReference type="InterPro" id="IPR018060">
    <property type="entry name" value="HTH_AraC"/>
</dbReference>
<dbReference type="PRINTS" id="PR00344">
    <property type="entry name" value="BCTRLSENSOR"/>
</dbReference>
<dbReference type="SMART" id="SM00342">
    <property type="entry name" value="HTH_ARAC"/>
    <property type="match status" value="1"/>
</dbReference>
<dbReference type="CDD" id="cd17574">
    <property type="entry name" value="REC_OmpR"/>
    <property type="match status" value="1"/>
</dbReference>
<evidence type="ECO:0000256" key="4">
    <source>
        <dbReference type="ARBA" id="ARBA00022679"/>
    </source>
</evidence>
<dbReference type="Gene3D" id="2.60.40.10">
    <property type="entry name" value="Immunoglobulins"/>
    <property type="match status" value="1"/>
</dbReference>
<dbReference type="RefSeq" id="WP_096427857.1">
    <property type="nucleotide sequence ID" value="NZ_AP018042.1"/>
</dbReference>
<dbReference type="EC" id="2.7.13.3" evidence="2"/>
<feature type="domain" description="Histidine kinase" evidence="15">
    <location>
        <begin position="881"/>
        <end position="1102"/>
    </location>
</feature>
<dbReference type="PROSITE" id="PS01124">
    <property type="entry name" value="HTH_ARAC_FAMILY_2"/>
    <property type="match status" value="1"/>
</dbReference>
<dbReference type="InterPro" id="IPR003661">
    <property type="entry name" value="HisK_dim/P_dom"/>
</dbReference>
<dbReference type="PANTHER" id="PTHR43547">
    <property type="entry name" value="TWO-COMPONENT HISTIDINE KINASE"/>
    <property type="match status" value="1"/>
</dbReference>
<evidence type="ECO:0000256" key="6">
    <source>
        <dbReference type="ARBA" id="ARBA00022777"/>
    </source>
</evidence>
<keyword evidence="11" id="KW-0804">Transcription</keyword>
<evidence type="ECO:0000259" key="15">
    <source>
        <dbReference type="PROSITE" id="PS50109"/>
    </source>
</evidence>
<dbReference type="SUPFAM" id="SSF63829">
    <property type="entry name" value="Calcium-dependent phosphotriesterase"/>
    <property type="match status" value="1"/>
</dbReference>
<dbReference type="InterPro" id="IPR003594">
    <property type="entry name" value="HATPase_dom"/>
</dbReference>
<name>A0A1Y1CF11_9BACT</name>
<keyword evidence="13" id="KW-0812">Transmembrane</keyword>
<dbReference type="Pfam" id="PF12833">
    <property type="entry name" value="HTH_18"/>
    <property type="match status" value="1"/>
</dbReference>
<dbReference type="InterPro" id="IPR001789">
    <property type="entry name" value="Sig_transdc_resp-reg_receiver"/>
</dbReference>
<dbReference type="OrthoDB" id="993208at2"/>
<dbReference type="Proteomes" id="UP000218267">
    <property type="component" value="Chromosome"/>
</dbReference>
<keyword evidence="7" id="KW-0067">ATP-binding</keyword>
<dbReference type="PROSITE" id="PS00041">
    <property type="entry name" value="HTH_ARAC_FAMILY_1"/>
    <property type="match status" value="1"/>
</dbReference>
<dbReference type="InterPro" id="IPR004358">
    <property type="entry name" value="Sig_transdc_His_kin-like_C"/>
</dbReference>
<evidence type="ECO:0000256" key="11">
    <source>
        <dbReference type="ARBA" id="ARBA00023163"/>
    </source>
</evidence>
<evidence type="ECO:0000256" key="9">
    <source>
        <dbReference type="ARBA" id="ARBA00023015"/>
    </source>
</evidence>
<dbReference type="Pfam" id="PF02518">
    <property type="entry name" value="HATPase_c"/>
    <property type="match status" value="1"/>
</dbReference>
<sequence length="1396" mass="159751">MIKKLYKYLILVSILTAYFLPNKSYGNIENKEAYSFFQLKGLPQNDVNCIYKDSKGFMWIGTLDGLHRFDGYSYKTYQISDKPESISSNMIIDIAEDSKGNIWIGTYGRGICKLNPITEKFTIYHTTGKDGYRINSDDITCMTIDKEDVIWIGNWYGYTRIKLDEKSDAIAEIITISLENISKNDLNITRKIYRDDFTVVKKIYQDKGGQIWIGTNGKLIRLLTPYANNDQMKYESFDCQAENFCEYEDGFLIGGPSISAVQKQADGSYEISPIMDITTNAMVYKNQKIWLGNRFGITCLQYKPKKGWQIELQLNKQSLKDQFPSNIVTCLSEDESGQIWAGTRAGGIYTINLTQKKFHHYKKTDNKGSVSSNFIQAVFEDHAKNLWIGTEDDGVNFLSRKNSSNYTNRFQHIQINPDSLENRAYCIEETLTPKSKIHKSLIWIGTSHATNLVAIDPVSLEKKSLPSFISNIGFVFSLETQGDSVLWAGTYGEGLWKFSLDKNGDITKYKNFTPEKKSKSHVSSRIIRDLLLDKHDNLWISTDKGLNRISAQELNKVDPLIQNFENEKVIHNDYFLQIYETLNGKLWMGSMGGGLISYSYDNNKSEHHFSKITKKDGLPNNTIKSILEDDKGYLWLATNKGLSRYNPANGDIVNYDSADGLQHDEFSEICAYKRSNGQLIFGGINGFNVFNPEQITKDSVPPKLFLTDFYILNKIVEPGQNINGKTILKNSIEHTDNIELDYQQNSFSIGFLGLHYNAPQKNKYKYTLEGFDPDWYSAAASYRIAKYTNIPAGEYTFKVMASNSDNIWVEKPVAIKIKINSPFYLSTYAYLFYVLLIFIGGYIAYRVFRLATLRKKEFLIAEMEKKKVEEIAQIKLRFFTNISHEFRTPLTLITTPLAKLISKNKELSEDERLKNYNLINQNANFMLRLINQLMDFRRLEQDLIELKLENIELNQFVKYIIKTFEPLAEQKNITFLFEGTDNDLTIWADAGKIEKVIYNLLSNAFKFTPKNGSITIEIEDSEQDNSVRIFISDTGIGIAANEQKLIFERYYQSTKKDKQSYGGTGIGLALCKGLVDLHKGTIEVTSEKNKGTSFSVKLHKGKSWMKIDTLDIVSPQTEQVHFEDEKEESLVKLALAEDVVIKKNHYKILLVEDNIDLREVIADIFNDYFIVFQANDGVQGFEKCMNNHPDVIISDVMMPNMNGIELCRKIKEEEAVSHIPVLLLTAKNTIESQLEGFKTGADAYIPKPFNADILKARVISLINNRENLRKKFQKEIEINPMIIANSPADAKFLDQILSHIEKNLSDSDFSVEKLAGLYGVSRIYLNRKIKALTGETSNEFLRNIRLKHAAELLKQNVLTVSEVTWQVGYNDLRTFRTRFKDKFGVSPSEYSKNSEN</sequence>
<dbReference type="FunFam" id="3.30.565.10:FF:000037">
    <property type="entry name" value="Hybrid sensor histidine kinase/response regulator"/>
    <property type="match status" value="1"/>
</dbReference>
<keyword evidence="18" id="KW-1185">Reference proteome</keyword>
<evidence type="ECO:0000256" key="7">
    <source>
        <dbReference type="ARBA" id="ARBA00022840"/>
    </source>
</evidence>
<keyword evidence="4" id="KW-0808">Transferase</keyword>
<dbReference type="SMART" id="SM00388">
    <property type="entry name" value="HisKA"/>
    <property type="match status" value="1"/>
</dbReference>
<dbReference type="KEGG" id="mbas:ALGA_0555"/>
<proteinExistence type="predicted"/>
<keyword evidence="10" id="KW-0238">DNA-binding</keyword>
<dbReference type="Gene3D" id="1.10.287.130">
    <property type="match status" value="1"/>
</dbReference>
<evidence type="ECO:0000256" key="13">
    <source>
        <dbReference type="SAM" id="Phobius"/>
    </source>
</evidence>
<evidence type="ECO:0000256" key="8">
    <source>
        <dbReference type="ARBA" id="ARBA00023012"/>
    </source>
</evidence>
<dbReference type="SMART" id="SM00448">
    <property type="entry name" value="REC"/>
    <property type="match status" value="1"/>
</dbReference>
<evidence type="ECO:0000259" key="16">
    <source>
        <dbReference type="PROSITE" id="PS50110"/>
    </source>
</evidence>
<dbReference type="PROSITE" id="PS50109">
    <property type="entry name" value="HIS_KIN"/>
    <property type="match status" value="1"/>
</dbReference>
<dbReference type="GO" id="GO:0043565">
    <property type="term" value="F:sequence-specific DNA binding"/>
    <property type="evidence" value="ECO:0007669"/>
    <property type="project" value="InterPro"/>
</dbReference>
<evidence type="ECO:0000256" key="10">
    <source>
        <dbReference type="ARBA" id="ARBA00023125"/>
    </source>
</evidence>
<reference evidence="18" key="2">
    <citation type="journal article" date="2020" name="Antonie Van Leeuwenhoek">
        <title>Labilibaculum antarcticum sp. nov., a novel facultative anaerobic, psychrotorelant bacterium isolated from marine sediment of Antarctica.</title>
        <authorList>
            <person name="Watanabe M."/>
            <person name="Kojima H."/>
            <person name="Fukui M."/>
        </authorList>
    </citation>
    <scope>NUCLEOTIDE SEQUENCE [LARGE SCALE GENOMIC DNA]</scope>
    <source>
        <strain evidence="18">SPP2</strain>
    </source>
</reference>
<feature type="modified residue" description="4-aspartylphosphate" evidence="12">
    <location>
        <position position="1195"/>
    </location>
</feature>
<dbReference type="GO" id="GO:0003700">
    <property type="term" value="F:DNA-binding transcription factor activity"/>
    <property type="evidence" value="ECO:0007669"/>
    <property type="project" value="InterPro"/>
</dbReference>
<dbReference type="Pfam" id="PF07494">
    <property type="entry name" value="Reg_prop"/>
    <property type="match status" value="5"/>
</dbReference>
<dbReference type="SUPFAM" id="SSF46689">
    <property type="entry name" value="Homeodomain-like"/>
    <property type="match status" value="1"/>
</dbReference>
<keyword evidence="13" id="KW-0472">Membrane</keyword>
<feature type="transmembrane region" description="Helical" evidence="13">
    <location>
        <begin position="828"/>
        <end position="848"/>
    </location>
</feature>
<dbReference type="Gene3D" id="1.10.10.60">
    <property type="entry name" value="Homeodomain-like"/>
    <property type="match status" value="1"/>
</dbReference>
<keyword evidence="9" id="KW-0805">Transcription regulation</keyword>
<evidence type="ECO:0000313" key="18">
    <source>
        <dbReference type="Proteomes" id="UP000218267"/>
    </source>
</evidence>
<accession>A0A1Y1CF11</accession>
<dbReference type="FunFam" id="2.60.40.10:FF:000791">
    <property type="entry name" value="Two-component system sensor histidine kinase/response regulator"/>
    <property type="match status" value="1"/>
</dbReference>
<gene>
    <name evidence="17" type="ORF">ALGA_0555</name>
</gene>
<keyword evidence="6" id="KW-0418">Kinase</keyword>
<feature type="domain" description="HTH araC/xylS-type" evidence="14">
    <location>
        <begin position="1294"/>
        <end position="1393"/>
    </location>
</feature>
<dbReference type="InterPro" id="IPR011110">
    <property type="entry name" value="Reg_prop"/>
</dbReference>
<keyword evidence="8" id="KW-0902">Two-component regulatory system</keyword>
<dbReference type="SUPFAM" id="SSF55874">
    <property type="entry name" value="ATPase domain of HSP90 chaperone/DNA topoisomerase II/histidine kinase"/>
    <property type="match status" value="1"/>
</dbReference>